<organism evidence="7 8">
    <name type="scientific">Cinchona calisaya</name>
    <dbReference type="NCBI Taxonomy" id="153742"/>
    <lineage>
        <taxon>Eukaryota</taxon>
        <taxon>Viridiplantae</taxon>
        <taxon>Streptophyta</taxon>
        <taxon>Embryophyta</taxon>
        <taxon>Tracheophyta</taxon>
        <taxon>Spermatophyta</taxon>
        <taxon>Magnoliopsida</taxon>
        <taxon>eudicotyledons</taxon>
        <taxon>Gunneridae</taxon>
        <taxon>Pentapetalae</taxon>
        <taxon>asterids</taxon>
        <taxon>lamiids</taxon>
        <taxon>Gentianales</taxon>
        <taxon>Rubiaceae</taxon>
        <taxon>Cinchonoideae</taxon>
        <taxon>Cinchoneae</taxon>
        <taxon>Cinchona</taxon>
    </lineage>
</organism>
<dbReference type="Proteomes" id="UP001630127">
    <property type="component" value="Unassembled WGS sequence"/>
</dbReference>
<evidence type="ECO:0000256" key="4">
    <source>
        <dbReference type="ARBA" id="ARBA00022989"/>
    </source>
</evidence>
<comment type="caution">
    <text evidence="7">The sequence shown here is derived from an EMBL/GenBank/DDBJ whole genome shotgun (WGS) entry which is preliminary data.</text>
</comment>
<proteinExistence type="inferred from homology"/>
<accession>A0ABD3ANU8</accession>
<dbReference type="InterPro" id="IPR002528">
    <property type="entry name" value="MATE_fam"/>
</dbReference>
<evidence type="ECO:0000313" key="8">
    <source>
        <dbReference type="Proteomes" id="UP001630127"/>
    </source>
</evidence>
<name>A0ABD3ANU8_9GENT</name>
<keyword evidence="3 6" id="KW-0812">Transmembrane</keyword>
<keyword evidence="8" id="KW-1185">Reference proteome</keyword>
<evidence type="ECO:0000256" key="3">
    <source>
        <dbReference type="ARBA" id="ARBA00022692"/>
    </source>
</evidence>
<keyword evidence="5 6" id="KW-0472">Membrane</keyword>
<feature type="transmembrane region" description="Helical" evidence="6">
    <location>
        <begin position="70"/>
        <end position="92"/>
    </location>
</feature>
<evidence type="ECO:0000256" key="2">
    <source>
        <dbReference type="ARBA" id="ARBA00010199"/>
    </source>
</evidence>
<dbReference type="PANTHER" id="PTHR11206">
    <property type="entry name" value="MULTIDRUG RESISTANCE PROTEIN"/>
    <property type="match status" value="1"/>
</dbReference>
<dbReference type="Pfam" id="PF01554">
    <property type="entry name" value="MatE"/>
    <property type="match status" value="2"/>
</dbReference>
<sequence>MDRKERIQDLECPLIQYSQENEFQSKEKCSDIMVEVKKQLELAGPLIMVNLFIYSLQVISVMFVGHLGELALSGASMATSFASVTGFSLLTGMGSALDTFCGQSYGAKQYHMLGIHLQGAMLVLLLVTFPMACIWANAGCILKFLGQDPEISSEAGFYARYMVPSIFAYALLQCHVRFLQSQNNVFPMMLSAGITTLLHVLTCWFLVFKSGLGSKGAALANAVSYWINLLFLAIYVRVSQSCKKTWKGFSKESLRDLPKFLKLAVPSAVMICLEIWSFEMMVLVSGLLPNPKLETSVLSITLNTSSMAYMIPIGLGNAVSIRISNELVAGRPYAARLAARIVLLMVSMEGILAAIIMILGRNIWGYCYSAEEKVVKYVGQMLLFIAGSHFLDGIQSVLSGGARGCGWQKIGAMLNLAAYYLLGLPIGILLAFVYHI</sequence>
<evidence type="ECO:0008006" key="9">
    <source>
        <dbReference type="Google" id="ProtNLM"/>
    </source>
</evidence>
<dbReference type="CDD" id="cd13132">
    <property type="entry name" value="MATE_eukaryotic"/>
    <property type="match status" value="1"/>
</dbReference>
<feature type="transmembrane region" description="Helical" evidence="6">
    <location>
        <begin position="185"/>
        <end position="207"/>
    </location>
</feature>
<dbReference type="NCBIfam" id="TIGR00797">
    <property type="entry name" value="matE"/>
    <property type="match status" value="1"/>
</dbReference>
<feature type="transmembrane region" description="Helical" evidence="6">
    <location>
        <begin position="410"/>
        <end position="434"/>
    </location>
</feature>
<protein>
    <recommendedName>
        <fullName evidence="9">Protein DETOXIFICATION</fullName>
    </recommendedName>
</protein>
<comment type="similarity">
    <text evidence="2">Belongs to the multi antimicrobial extrusion (MATE) (TC 2.A.66.1) family.</text>
</comment>
<feature type="transmembrane region" description="Helical" evidence="6">
    <location>
        <begin position="307"/>
        <end position="325"/>
    </location>
</feature>
<feature type="transmembrane region" description="Helical" evidence="6">
    <location>
        <begin position="260"/>
        <end position="287"/>
    </location>
</feature>
<feature type="transmembrane region" description="Helical" evidence="6">
    <location>
        <begin position="379"/>
        <end position="398"/>
    </location>
</feature>
<feature type="transmembrane region" description="Helical" evidence="6">
    <location>
        <begin position="42"/>
        <end position="64"/>
    </location>
</feature>
<feature type="transmembrane region" description="Helical" evidence="6">
    <location>
        <begin position="219"/>
        <end position="239"/>
    </location>
</feature>
<feature type="transmembrane region" description="Helical" evidence="6">
    <location>
        <begin position="113"/>
        <end position="138"/>
    </location>
</feature>
<comment type="subcellular location">
    <subcellularLocation>
        <location evidence="1">Membrane</location>
        <topology evidence="1">Multi-pass membrane protein</topology>
    </subcellularLocation>
</comment>
<evidence type="ECO:0000313" key="7">
    <source>
        <dbReference type="EMBL" id="KAL3532862.1"/>
    </source>
</evidence>
<feature type="transmembrane region" description="Helical" evidence="6">
    <location>
        <begin position="158"/>
        <end position="178"/>
    </location>
</feature>
<dbReference type="EMBL" id="JBJUIK010000003">
    <property type="protein sequence ID" value="KAL3532862.1"/>
    <property type="molecule type" value="Genomic_DNA"/>
</dbReference>
<keyword evidence="4 6" id="KW-1133">Transmembrane helix</keyword>
<evidence type="ECO:0000256" key="1">
    <source>
        <dbReference type="ARBA" id="ARBA00004141"/>
    </source>
</evidence>
<gene>
    <name evidence="7" type="ORF">ACH5RR_006383</name>
</gene>
<dbReference type="AlphaFoldDB" id="A0ABD3ANU8"/>
<dbReference type="InterPro" id="IPR045069">
    <property type="entry name" value="MATE_euk"/>
</dbReference>
<dbReference type="GO" id="GO:0016020">
    <property type="term" value="C:membrane"/>
    <property type="evidence" value="ECO:0007669"/>
    <property type="project" value="UniProtKB-SubCell"/>
</dbReference>
<evidence type="ECO:0000256" key="5">
    <source>
        <dbReference type="ARBA" id="ARBA00023136"/>
    </source>
</evidence>
<reference evidence="7 8" key="1">
    <citation type="submission" date="2024-11" db="EMBL/GenBank/DDBJ databases">
        <title>A near-complete genome assembly of Cinchona calisaya.</title>
        <authorList>
            <person name="Lian D.C."/>
            <person name="Zhao X.W."/>
            <person name="Wei L."/>
        </authorList>
    </citation>
    <scope>NUCLEOTIDE SEQUENCE [LARGE SCALE GENOMIC DNA]</scope>
    <source>
        <tissue evidence="7">Nenye</tissue>
    </source>
</reference>
<evidence type="ECO:0000256" key="6">
    <source>
        <dbReference type="SAM" id="Phobius"/>
    </source>
</evidence>
<feature type="transmembrane region" description="Helical" evidence="6">
    <location>
        <begin position="337"/>
        <end position="359"/>
    </location>
</feature>